<dbReference type="AlphaFoldDB" id="A0A450ZLV8"/>
<evidence type="ECO:0000313" key="1">
    <source>
        <dbReference type="EMBL" id="VFK54737.1"/>
    </source>
</evidence>
<dbReference type="EMBL" id="CAADFV010000049">
    <property type="protein sequence ID" value="VFK58426.1"/>
    <property type="molecule type" value="Genomic_DNA"/>
</dbReference>
<proteinExistence type="predicted"/>
<reference evidence="1" key="1">
    <citation type="submission" date="2019-02" db="EMBL/GenBank/DDBJ databases">
        <authorList>
            <person name="Gruber-Vodicka R. H."/>
            <person name="Seah K. B. B."/>
        </authorList>
    </citation>
    <scope>NUCLEOTIDE SEQUENCE</scope>
    <source>
        <strain evidence="2">BECK_BY2</strain>
        <strain evidence="1">BECK_BY3</strain>
    </source>
</reference>
<gene>
    <name evidence="2" type="ORF">BECKTUN1418E_GA0071001_104917</name>
    <name evidence="1" type="ORF">BECKTUN1418F_GA0071002_105216</name>
</gene>
<sequence length="265" mass="29384">MPALSSPMLTVFKLEINGKRGNSLVNYTVQAAVADVLTYHGACSIIAGMEQAGDAIQEIENPGPRMVRKVIAQQRHLQEMQTVKDPKDLKWGVFAQEVLSSPSDPAYNNPFAVVQLFLDKIAIEKQITDVVTARKEALTAQGEKLNKNLMDELESVKGATDSSGSKYLSVIQSKYENYVKATLLTKAKDNAFERADILARQAQGQLAAGEQVKLREIENESRVWLEQYEIIQENINKILNVVNDSTVTSPDDIKALYKSFLAEIP</sequence>
<accession>A0A450ZLV8</accession>
<organism evidence="1">
    <name type="scientific">Candidatus Kentrum sp. TUN</name>
    <dbReference type="NCBI Taxonomy" id="2126343"/>
    <lineage>
        <taxon>Bacteria</taxon>
        <taxon>Pseudomonadati</taxon>
        <taxon>Pseudomonadota</taxon>
        <taxon>Gammaproteobacteria</taxon>
        <taxon>Candidatus Kentrum</taxon>
    </lineage>
</organism>
<protein>
    <submittedName>
        <fullName evidence="1">Uncharacterized protein</fullName>
    </submittedName>
</protein>
<name>A0A450ZLV8_9GAMM</name>
<dbReference type="EMBL" id="CAADFY010000052">
    <property type="protein sequence ID" value="VFK54737.1"/>
    <property type="molecule type" value="Genomic_DNA"/>
</dbReference>
<evidence type="ECO:0000313" key="2">
    <source>
        <dbReference type="EMBL" id="VFK58426.1"/>
    </source>
</evidence>